<dbReference type="AlphaFoldDB" id="A0A6A5U1Q1"/>
<evidence type="ECO:0000313" key="1">
    <source>
        <dbReference type="EMBL" id="KAF1957772.1"/>
    </source>
</evidence>
<reference evidence="1" key="1">
    <citation type="journal article" date="2020" name="Stud. Mycol.">
        <title>101 Dothideomycetes genomes: a test case for predicting lifestyles and emergence of pathogens.</title>
        <authorList>
            <person name="Haridas S."/>
            <person name="Albert R."/>
            <person name="Binder M."/>
            <person name="Bloem J."/>
            <person name="Labutti K."/>
            <person name="Salamov A."/>
            <person name="Andreopoulos B."/>
            <person name="Baker S."/>
            <person name="Barry K."/>
            <person name="Bills G."/>
            <person name="Bluhm B."/>
            <person name="Cannon C."/>
            <person name="Castanera R."/>
            <person name="Culley D."/>
            <person name="Daum C."/>
            <person name="Ezra D."/>
            <person name="Gonzalez J."/>
            <person name="Henrissat B."/>
            <person name="Kuo A."/>
            <person name="Liang C."/>
            <person name="Lipzen A."/>
            <person name="Lutzoni F."/>
            <person name="Magnuson J."/>
            <person name="Mondo S."/>
            <person name="Nolan M."/>
            <person name="Ohm R."/>
            <person name="Pangilinan J."/>
            <person name="Park H.-J."/>
            <person name="Ramirez L."/>
            <person name="Alfaro M."/>
            <person name="Sun H."/>
            <person name="Tritt A."/>
            <person name="Yoshinaga Y."/>
            <person name="Zwiers L.-H."/>
            <person name="Turgeon B."/>
            <person name="Goodwin S."/>
            <person name="Spatafora J."/>
            <person name="Crous P."/>
            <person name="Grigoriev I."/>
        </authorList>
    </citation>
    <scope>NUCLEOTIDE SEQUENCE</scope>
    <source>
        <strain evidence="1">CBS 675.92</strain>
    </source>
</reference>
<accession>A0A6A5U1Q1</accession>
<sequence length="88" mass="10065">MSGLHTVFLAQMFRMSETYHMSFSPMLTVLCGAVRCGAVRCCATACRYLMLQSFGAVFGIRMLWPLTARPCVRDANPRRRYMCPTYVR</sequence>
<gene>
    <name evidence="1" type="ORF">CC80DRAFT_33622</name>
</gene>
<keyword evidence="2" id="KW-1185">Reference proteome</keyword>
<name>A0A6A5U1Q1_9PLEO</name>
<dbReference type="Proteomes" id="UP000800035">
    <property type="component" value="Unassembled WGS sequence"/>
</dbReference>
<evidence type="ECO:0000313" key="2">
    <source>
        <dbReference type="Proteomes" id="UP000800035"/>
    </source>
</evidence>
<protein>
    <submittedName>
        <fullName evidence="1">Uncharacterized protein</fullName>
    </submittedName>
</protein>
<proteinExistence type="predicted"/>
<organism evidence="1 2">
    <name type="scientific">Byssothecium circinans</name>
    <dbReference type="NCBI Taxonomy" id="147558"/>
    <lineage>
        <taxon>Eukaryota</taxon>
        <taxon>Fungi</taxon>
        <taxon>Dikarya</taxon>
        <taxon>Ascomycota</taxon>
        <taxon>Pezizomycotina</taxon>
        <taxon>Dothideomycetes</taxon>
        <taxon>Pleosporomycetidae</taxon>
        <taxon>Pleosporales</taxon>
        <taxon>Massarineae</taxon>
        <taxon>Massarinaceae</taxon>
        <taxon>Byssothecium</taxon>
    </lineage>
</organism>
<dbReference type="EMBL" id="ML976988">
    <property type="protein sequence ID" value="KAF1957772.1"/>
    <property type="molecule type" value="Genomic_DNA"/>
</dbReference>